<comment type="caution">
    <text evidence="1">The sequence shown here is derived from an EMBL/GenBank/DDBJ whole genome shotgun (WGS) entry which is preliminary data.</text>
</comment>
<evidence type="ECO:0000313" key="2">
    <source>
        <dbReference type="Proteomes" id="UP000887116"/>
    </source>
</evidence>
<gene>
    <name evidence="1" type="ORF">TNCT_170841</name>
</gene>
<organism evidence="1 2">
    <name type="scientific">Trichonephila clavata</name>
    <name type="common">Joro spider</name>
    <name type="synonym">Nephila clavata</name>
    <dbReference type="NCBI Taxonomy" id="2740835"/>
    <lineage>
        <taxon>Eukaryota</taxon>
        <taxon>Metazoa</taxon>
        <taxon>Ecdysozoa</taxon>
        <taxon>Arthropoda</taxon>
        <taxon>Chelicerata</taxon>
        <taxon>Arachnida</taxon>
        <taxon>Araneae</taxon>
        <taxon>Araneomorphae</taxon>
        <taxon>Entelegynae</taxon>
        <taxon>Araneoidea</taxon>
        <taxon>Nephilidae</taxon>
        <taxon>Trichonephila</taxon>
    </lineage>
</organism>
<name>A0A8X6HKU3_TRICU</name>
<dbReference type="EMBL" id="BMAO01035653">
    <property type="protein sequence ID" value="GFR05014.1"/>
    <property type="molecule type" value="Genomic_DNA"/>
</dbReference>
<dbReference type="AlphaFoldDB" id="A0A8X6HKU3"/>
<protein>
    <submittedName>
        <fullName evidence="1">Uncharacterized protein</fullName>
    </submittedName>
</protein>
<sequence>MIYQAIFNITSDHVLQRYQPHIDPELSIYFLLIWNRRAVYHEQLSSNHIILPRRHLKLQLDPERVREEMKAMSYLNMTQDALRNSCSVYFLAGKIHFKYQPGMETHRNIGF</sequence>
<evidence type="ECO:0000313" key="1">
    <source>
        <dbReference type="EMBL" id="GFR05014.1"/>
    </source>
</evidence>
<reference evidence="1" key="1">
    <citation type="submission" date="2020-07" db="EMBL/GenBank/DDBJ databases">
        <title>Multicomponent nature underlies the extraordinary mechanical properties of spider dragline silk.</title>
        <authorList>
            <person name="Kono N."/>
            <person name="Nakamura H."/>
            <person name="Mori M."/>
            <person name="Yoshida Y."/>
            <person name="Ohtoshi R."/>
            <person name="Malay A.D."/>
            <person name="Moran D.A.P."/>
            <person name="Tomita M."/>
            <person name="Numata K."/>
            <person name="Arakawa K."/>
        </authorList>
    </citation>
    <scope>NUCLEOTIDE SEQUENCE</scope>
</reference>
<proteinExistence type="predicted"/>
<dbReference type="Proteomes" id="UP000887116">
    <property type="component" value="Unassembled WGS sequence"/>
</dbReference>
<accession>A0A8X6HKU3</accession>
<keyword evidence="2" id="KW-1185">Reference proteome</keyword>